<proteinExistence type="predicted"/>
<feature type="domain" description="Methylmalonyl-CoA mutase alpha/beta chain catalytic" evidence="1">
    <location>
        <begin position="146"/>
        <end position="417"/>
    </location>
</feature>
<dbReference type="PANTHER" id="PTHR48101">
    <property type="entry name" value="METHYLMALONYL-COA MUTASE, MITOCHONDRIAL-RELATED"/>
    <property type="match status" value="1"/>
</dbReference>
<dbReference type="GO" id="GO:0031419">
    <property type="term" value="F:cobalamin binding"/>
    <property type="evidence" value="ECO:0007669"/>
    <property type="project" value="InterPro"/>
</dbReference>
<sequence length="458" mass="52934">MTKSNLFQDFDPVSAKAFKQKIQFDLKGASYNDTLIWHTNEGIDVKPFYHGDDIDESQLTTPQTPEQWYISEAIFILDPAQSAVTANTAIEAGAEAIYFTANEPFDIEVLYNHLSEREIPLYFNLRFLDEDFCVRFYAFAKAYKNTTLKLDLIHHLIEDGNWFHSMERDHKILNTILNSEGQKNITIDTTFYQNAGATMVQQLAYGISHLNEYLNHIEQQKIECPHITFEVAVGTNYFFEIAKLRALRQLTAILLSEYGFSESTRVHIIAHPTRRNKTIYDYNTNMLRTTTECMSAILGGANVVVNQPYDAIYHKTNNFGQRISRNQLIILKEESYFDAVSNPADGAYYIESITSQLAQKSLDLFKEIEQKGGFLKQLKEGTIQRKIKESDAREQEQFNNKELILLGTNKHPNLTDKMKDELELFPFVKRNPRKTIITPIIPRRLSEIIEQERLKNEV</sequence>
<dbReference type="OrthoDB" id="9762378at2"/>
<dbReference type="Proteomes" id="UP000281985">
    <property type="component" value="Unassembled WGS sequence"/>
</dbReference>
<protein>
    <submittedName>
        <fullName evidence="2">Methylmalonyl-CoA mutase</fullName>
    </submittedName>
</protein>
<dbReference type="AlphaFoldDB" id="A0A3M0GI26"/>
<evidence type="ECO:0000313" key="3">
    <source>
        <dbReference type="Proteomes" id="UP000281985"/>
    </source>
</evidence>
<keyword evidence="3" id="KW-1185">Reference proteome</keyword>
<evidence type="ECO:0000259" key="1">
    <source>
        <dbReference type="Pfam" id="PF01642"/>
    </source>
</evidence>
<comment type="caution">
    <text evidence="2">The sequence shown here is derived from an EMBL/GenBank/DDBJ whole genome shotgun (WGS) entry which is preliminary data.</text>
</comment>
<organism evidence="2 3">
    <name type="scientific">Dokdonia sinensis</name>
    <dbReference type="NCBI Taxonomy" id="2479847"/>
    <lineage>
        <taxon>Bacteria</taxon>
        <taxon>Pseudomonadati</taxon>
        <taxon>Bacteroidota</taxon>
        <taxon>Flavobacteriia</taxon>
        <taxon>Flavobacteriales</taxon>
        <taxon>Flavobacteriaceae</taxon>
        <taxon>Dokdonia</taxon>
    </lineage>
</organism>
<dbReference type="EMBL" id="REFV01000001">
    <property type="protein sequence ID" value="RMB63928.1"/>
    <property type="molecule type" value="Genomic_DNA"/>
</dbReference>
<name>A0A3M0GI26_9FLAO</name>
<dbReference type="PANTHER" id="PTHR48101:SF1">
    <property type="entry name" value="METHYLMALONYL-COA MUTASE, LARGE SUBUNIT"/>
    <property type="match status" value="1"/>
</dbReference>
<dbReference type="GO" id="GO:0016866">
    <property type="term" value="F:intramolecular transferase activity"/>
    <property type="evidence" value="ECO:0007669"/>
    <property type="project" value="InterPro"/>
</dbReference>
<accession>A0A3M0GI26</accession>
<evidence type="ECO:0000313" key="2">
    <source>
        <dbReference type="EMBL" id="RMB63928.1"/>
    </source>
</evidence>
<reference evidence="2 3" key="1">
    <citation type="submission" date="2018-10" db="EMBL/GenBank/DDBJ databases">
        <title>Dokdonia luteus sp. nov., isolated from sea water.</title>
        <authorList>
            <person name="Zhou L.Y."/>
            <person name="Du Z.J."/>
        </authorList>
    </citation>
    <scope>NUCLEOTIDE SEQUENCE [LARGE SCALE GENOMIC DNA]</scope>
    <source>
        <strain evidence="2 3">SH27</strain>
    </source>
</reference>
<dbReference type="InterPro" id="IPR016176">
    <property type="entry name" value="Cbl-dep_enz_cat"/>
</dbReference>
<dbReference type="InterPro" id="IPR006099">
    <property type="entry name" value="MeMalonylCoA_mutase_a/b_cat"/>
</dbReference>
<dbReference type="RefSeq" id="WP_121915724.1">
    <property type="nucleotide sequence ID" value="NZ_REFV01000001.1"/>
</dbReference>
<dbReference type="SUPFAM" id="SSF51703">
    <property type="entry name" value="Cobalamin (vitamin B12)-dependent enzymes"/>
    <property type="match status" value="1"/>
</dbReference>
<dbReference type="CDD" id="cd03677">
    <property type="entry name" value="MM_CoA_mutase_beta"/>
    <property type="match status" value="1"/>
</dbReference>
<gene>
    <name evidence="2" type="ORF">EAX61_00675</name>
</gene>
<dbReference type="Pfam" id="PF01642">
    <property type="entry name" value="MM_CoA_mutase"/>
    <property type="match status" value="1"/>
</dbReference>
<dbReference type="Gene3D" id="3.20.20.240">
    <property type="entry name" value="Methylmalonyl-CoA mutase"/>
    <property type="match status" value="1"/>
</dbReference>